<evidence type="ECO:0000313" key="1">
    <source>
        <dbReference type="EMBL" id="ERM84523.1"/>
    </source>
</evidence>
<accession>U5C387</accession>
<protein>
    <submittedName>
        <fullName evidence="1">Uncharacterized protein</fullName>
    </submittedName>
</protein>
<gene>
    <name evidence="1" type="ORF">P872_25540</name>
</gene>
<comment type="caution">
    <text evidence="1">The sequence shown here is derived from an EMBL/GenBank/DDBJ whole genome shotgun (WGS) entry which is preliminary data.</text>
</comment>
<evidence type="ECO:0000313" key="2">
    <source>
        <dbReference type="Proteomes" id="UP000016843"/>
    </source>
</evidence>
<sequence length="39" mass="4542">MSTFNKIKIQHSIRKNQFSSQFLIQNRGVKAVFIQSGFL</sequence>
<reference evidence="1 2" key="1">
    <citation type="journal article" date="2013" name="Genome Announc.">
        <title>Draft Genome Sequence of the Psychrophilic and Alkaliphilic Rhodonellum psychrophilum Strain GCM71T.</title>
        <authorList>
            <person name="Hauptmann A.L."/>
            <person name="Glaring M.A."/>
            <person name="Hallin P.F."/>
            <person name="Prieme A."/>
            <person name="Stougaard P."/>
        </authorList>
    </citation>
    <scope>NUCLEOTIDE SEQUENCE [LARGE SCALE GENOMIC DNA]</scope>
    <source>
        <strain evidence="1 2">GCM71</strain>
    </source>
</reference>
<keyword evidence="2" id="KW-1185">Reference proteome</keyword>
<proteinExistence type="predicted"/>
<name>U5C387_9BACT</name>
<dbReference type="AlphaFoldDB" id="U5C387"/>
<organism evidence="1 2">
    <name type="scientific">Rhodonellum psychrophilum GCM71 = DSM 17998</name>
    <dbReference type="NCBI Taxonomy" id="1123057"/>
    <lineage>
        <taxon>Bacteria</taxon>
        <taxon>Pseudomonadati</taxon>
        <taxon>Bacteroidota</taxon>
        <taxon>Cytophagia</taxon>
        <taxon>Cytophagales</taxon>
        <taxon>Cytophagaceae</taxon>
        <taxon>Rhodonellum</taxon>
    </lineage>
</organism>
<dbReference type="EMBL" id="AWXR01000004">
    <property type="protein sequence ID" value="ERM84523.1"/>
    <property type="molecule type" value="Genomic_DNA"/>
</dbReference>
<dbReference type="Proteomes" id="UP000016843">
    <property type="component" value="Unassembled WGS sequence"/>
</dbReference>